<sequence>VVNLIVDNKSFNNIKLVVFDKDGTLFDLHKYWAFVIKQRAVFFSDKYKSSGVLNLLDGLTKVMGLVDENYISKKGPIGIHPRSHIVNIVYKKLKSCEFEIERKDVEEGFSNVDEIVDQNLNHLVEKLPGVDYLLSILKNLG</sequence>
<dbReference type="SUPFAM" id="SSF56784">
    <property type="entry name" value="HAD-like"/>
    <property type="match status" value="1"/>
</dbReference>
<protein>
    <submittedName>
        <fullName evidence="1">Uncharacterized protein</fullName>
    </submittedName>
</protein>
<name>A0A383A381_9ZZZZ</name>
<dbReference type="EMBL" id="UINC01188450">
    <property type="protein sequence ID" value="SVE01675.1"/>
    <property type="molecule type" value="Genomic_DNA"/>
</dbReference>
<dbReference type="InterPro" id="IPR036412">
    <property type="entry name" value="HAD-like_sf"/>
</dbReference>
<dbReference type="AlphaFoldDB" id="A0A383A381"/>
<proteinExistence type="predicted"/>
<evidence type="ECO:0000313" key="1">
    <source>
        <dbReference type="EMBL" id="SVE01675.1"/>
    </source>
</evidence>
<gene>
    <name evidence="1" type="ORF">METZ01_LOCUS454529</name>
</gene>
<feature type="non-terminal residue" evidence="1">
    <location>
        <position position="141"/>
    </location>
</feature>
<reference evidence="1" key="1">
    <citation type="submission" date="2018-05" db="EMBL/GenBank/DDBJ databases">
        <authorList>
            <person name="Lanie J.A."/>
            <person name="Ng W.-L."/>
            <person name="Kazmierczak K.M."/>
            <person name="Andrzejewski T.M."/>
            <person name="Davidsen T.M."/>
            <person name="Wayne K.J."/>
            <person name="Tettelin H."/>
            <person name="Glass J.I."/>
            <person name="Rusch D."/>
            <person name="Podicherti R."/>
            <person name="Tsui H.-C.T."/>
            <person name="Winkler M.E."/>
        </authorList>
    </citation>
    <scope>NUCLEOTIDE SEQUENCE</scope>
</reference>
<organism evidence="1">
    <name type="scientific">marine metagenome</name>
    <dbReference type="NCBI Taxonomy" id="408172"/>
    <lineage>
        <taxon>unclassified sequences</taxon>
        <taxon>metagenomes</taxon>
        <taxon>ecological metagenomes</taxon>
    </lineage>
</organism>
<feature type="non-terminal residue" evidence="1">
    <location>
        <position position="1"/>
    </location>
</feature>
<accession>A0A383A381</accession>